<evidence type="ECO:0000256" key="1">
    <source>
        <dbReference type="ARBA" id="ARBA00005964"/>
    </source>
</evidence>
<evidence type="ECO:0000256" key="3">
    <source>
        <dbReference type="SAM" id="MobiDB-lite"/>
    </source>
</evidence>
<evidence type="ECO:0000313" key="7">
    <source>
        <dbReference type="Proteomes" id="UP001197093"/>
    </source>
</evidence>
<dbReference type="GO" id="GO:0052689">
    <property type="term" value="F:carboxylic ester hydrolase activity"/>
    <property type="evidence" value="ECO:0007669"/>
    <property type="project" value="TreeGrafter"/>
</dbReference>
<dbReference type="AlphaFoldDB" id="A0AAD4I3X3"/>
<dbReference type="SUPFAM" id="SSF51445">
    <property type="entry name" value="(Trans)glycosidases"/>
    <property type="match status" value="1"/>
</dbReference>
<dbReference type="PROSITE" id="PS00122">
    <property type="entry name" value="CARBOXYLESTERASE_B_1"/>
    <property type="match status" value="1"/>
</dbReference>
<dbReference type="Gene3D" id="2.60.40.1180">
    <property type="entry name" value="Golgi alpha-mannosidase II"/>
    <property type="match status" value="1"/>
</dbReference>
<gene>
    <name evidence="6" type="ORF">NEMBOFW57_004724</name>
</gene>
<dbReference type="SUPFAM" id="SSF53474">
    <property type="entry name" value="alpha/beta-Hydrolases"/>
    <property type="match status" value="2"/>
</dbReference>
<evidence type="ECO:0000259" key="5">
    <source>
        <dbReference type="Pfam" id="PF16862"/>
    </source>
</evidence>
<feature type="domain" description="Carboxylesterase type B" evidence="4">
    <location>
        <begin position="414"/>
        <end position="884"/>
    </location>
</feature>
<sequence>MQSFKQFPEGSKYIYGLNFFNPVNETLFDVGDGLAQAVLEAHAAYHAIGKSLHSFEIGNEVNAWPGGRRRPESWTLQDYVNQWNDYAKAISKNLTGSDSLQLFQGCAFVAPRNVASSTAWNVANAQAEGMRSDMAKTVADHEYMGANCHYSGKGPTIETTIFDRTNVLSRIWYHDYLGNKTAKSGIPYVIGETNSIGCQGAANISDVMAAAVWAVDYVLYLSSLRVDRVFFHTGTRYAYRSWLPVSFNDTAPRVFPIYYAALFNARVFAGGHKQTEVLVNGTDFSAYAVYGSSKLESIVAVNMVMWNSTFEQQKRPYTALELPSGWESARVSRLTSPGVEIASDITLAGQSVNEAGVIVGDKKVEEPIGSQTEVAMKLHLFFHVGVALLPFQVGAANSAPRVNAKHGVTYQGVERNGIEVFLGIPYGQDTGGSNRFKPPKPRVPAPGSDVKATSYGPSCPQALGPWVPPIALGNITEVSEDCLNLNVARPRNTDAKARLPVLLYIHGGSFWAGNNHDPTILPDGMILESVKNALPVIHVAMNYRLGFFGFAQSEALQSEGSENAGLRDQRLAIEWVRDNIEQFGGDPKKITIFGQSSGGLAVGMQIMAYGASKPVPFQQAICQSQALEPGITGNFTIDAMQALVDYVGCNTTKVHSKETVACLRKLDTQTLLDASLATYQSDIAHNIGDIWLPVIDNDFLPAAPSTLIREGRFANVTTMIGWCQDDVTFFTDSAIKTADDTRKFISSYVPDMTSANVDSLLALYPVSDFEADATATLSSEFFRAARIFRDILMTCQPIWYGQHIAKAGNDVYLYEWNQTILEPIIEQLTGASGWGPIHTSEFAYIFGNLSHYDINGYPFHPNPADYQLAVRGSRSWSTFASKGRLDLDGHNTFKGFKPAFVHGQDPYIFVAGGPSEGLSAVDGRDAKAAVRAQKLKERWLLLFAILQTVLAAKPSPGCGKTTTFGSGNHTTIVNQKQRWYLVKVPDNYDKSHPYRLVFTFHGLSDSGATVANGQKNYLPYYGLPPLANDDIGAIFVSPTGLNAGWANTNGEDIAFVDEMVKAVEENLCIDQNLRFSTGFSYGGAISYAIACARAKQFRAVAVLSGGLLSGCSGGKDPVPYYAQHGVGDPLLSVSVGRQMRDTFVKNNNCTAQSPPEPRTGDGTMVKTKYQGCAAGYPVTWITFDGSHIQTPVLKGATQTFAATETWEFFSQFK</sequence>
<dbReference type="Proteomes" id="UP001197093">
    <property type="component" value="Unassembled WGS sequence"/>
</dbReference>
<comment type="caution">
    <text evidence="6">The sequence shown here is derived from an EMBL/GenBank/DDBJ whole genome shotgun (WGS) entry which is preliminary data.</text>
</comment>
<dbReference type="PANTHER" id="PTHR43918">
    <property type="entry name" value="ACETYLCHOLINESTERASE"/>
    <property type="match status" value="1"/>
</dbReference>
<dbReference type="InterPro" id="IPR002018">
    <property type="entry name" value="CarbesteraseB"/>
</dbReference>
<feature type="region of interest" description="Disordered" evidence="3">
    <location>
        <begin position="431"/>
        <end position="451"/>
    </location>
</feature>
<dbReference type="Gene3D" id="3.40.50.1820">
    <property type="entry name" value="alpha/beta hydrolase"/>
    <property type="match status" value="2"/>
</dbReference>
<dbReference type="Pfam" id="PF16862">
    <property type="entry name" value="Glyco_hydro_79C"/>
    <property type="match status" value="1"/>
</dbReference>
<evidence type="ECO:0000313" key="6">
    <source>
        <dbReference type="EMBL" id="KAG7294647.1"/>
    </source>
</evidence>
<keyword evidence="7" id="KW-1185">Reference proteome</keyword>
<comment type="similarity">
    <text evidence="1">Belongs to the type-B carboxylesterase/lipase family.</text>
</comment>
<dbReference type="PANTHER" id="PTHR43918:SF4">
    <property type="entry name" value="CARBOXYLIC ESTER HYDROLASE"/>
    <property type="match status" value="1"/>
</dbReference>
<dbReference type="Pfam" id="PF00135">
    <property type="entry name" value="COesterase"/>
    <property type="match status" value="1"/>
</dbReference>
<dbReference type="Gene3D" id="3.20.20.80">
    <property type="entry name" value="Glycosidases"/>
    <property type="match status" value="1"/>
</dbReference>
<organism evidence="6 7">
    <name type="scientific">Staphylotrichum longicolle</name>
    <dbReference type="NCBI Taxonomy" id="669026"/>
    <lineage>
        <taxon>Eukaryota</taxon>
        <taxon>Fungi</taxon>
        <taxon>Dikarya</taxon>
        <taxon>Ascomycota</taxon>
        <taxon>Pezizomycotina</taxon>
        <taxon>Sordariomycetes</taxon>
        <taxon>Sordariomycetidae</taxon>
        <taxon>Sordariales</taxon>
        <taxon>Chaetomiaceae</taxon>
        <taxon>Staphylotrichum</taxon>
    </lineage>
</organism>
<proteinExistence type="inferred from homology"/>
<dbReference type="InterPro" id="IPR017853">
    <property type="entry name" value="GH"/>
</dbReference>
<dbReference type="InterPro" id="IPR031728">
    <property type="entry name" value="GlcAase_C"/>
</dbReference>
<protein>
    <submittedName>
        <fullName evidence="6">Uncharacterized protein</fullName>
    </submittedName>
</protein>
<dbReference type="EMBL" id="JAHCVI010000001">
    <property type="protein sequence ID" value="KAG7294647.1"/>
    <property type="molecule type" value="Genomic_DNA"/>
</dbReference>
<dbReference type="InterPro" id="IPR050654">
    <property type="entry name" value="AChE-related_enzymes"/>
</dbReference>
<evidence type="ECO:0000256" key="2">
    <source>
        <dbReference type="ARBA" id="ARBA00022801"/>
    </source>
</evidence>
<dbReference type="InterPro" id="IPR029058">
    <property type="entry name" value="AB_hydrolase_fold"/>
</dbReference>
<name>A0AAD4I3X3_9PEZI</name>
<feature type="domain" description="Beta-glucuronidase C-terminal" evidence="5">
    <location>
        <begin position="286"/>
        <end position="366"/>
    </location>
</feature>
<evidence type="ECO:0000259" key="4">
    <source>
        <dbReference type="Pfam" id="PF00135"/>
    </source>
</evidence>
<reference evidence="6" key="1">
    <citation type="submission" date="2023-02" db="EMBL/GenBank/DDBJ databases">
        <authorList>
            <person name="Palmer J.M."/>
        </authorList>
    </citation>
    <scope>NUCLEOTIDE SEQUENCE</scope>
    <source>
        <strain evidence="6">FW57</strain>
    </source>
</reference>
<dbReference type="InterPro" id="IPR013780">
    <property type="entry name" value="Glyco_hydro_b"/>
</dbReference>
<keyword evidence="2" id="KW-0378">Hydrolase</keyword>
<accession>A0AAD4I3X3</accession>
<dbReference type="InterPro" id="IPR019826">
    <property type="entry name" value="Carboxylesterase_B_AS"/>
</dbReference>